<dbReference type="SUPFAM" id="SSF161111">
    <property type="entry name" value="Cation efflux protein transmembrane domain-like"/>
    <property type="match status" value="1"/>
</dbReference>
<proteinExistence type="inferred from homology"/>
<evidence type="ECO:0000256" key="9">
    <source>
        <dbReference type="SAM" id="Phobius"/>
    </source>
</evidence>
<sequence length="410" mass="44993">MTTLLDVNGGELPLHVRYTTYSGTDKGERQGRGVVRLTALITRYIRAVASDSATRKVFFFLILNLGFTVVEFLYGFWANSLGLLSDAVHMLFDCSALILSLWASQVAKWPKNDAFSFGFARVETVAGFANAFALMLSPPDINTDSLLVVSILGLLVNIVGIFAFDHGGMGHDHSSHGHSHSQSHDYTPPPVDYHTDHDDHSHSHSHGGSSSGVSHQAHRDSLSFSNSSGHDSHAHNNPLMHGIKAMNRKRWILSVKLSETKFCEARMFLHVLSDTLGSVGVIISTLLIKYLNWTWSDPFVSLIIALLTLASVYPLLKSSTHTLLQRTPPALEALLPACYTRIMRVRGVVGYTAPHFWELAAGKNVGSIKIQVSGTDVNPDLVRIAVVAVFREAGVNELVVQIERDIVEGY</sequence>
<feature type="compositionally biased region" description="Basic and acidic residues" evidence="8">
    <location>
        <begin position="193"/>
        <end position="202"/>
    </location>
</feature>
<feature type="transmembrane region" description="Helical" evidence="9">
    <location>
        <begin position="299"/>
        <end position="316"/>
    </location>
</feature>
<dbReference type="Proteomes" id="UP001211907">
    <property type="component" value="Unassembled WGS sequence"/>
</dbReference>
<evidence type="ECO:0000313" key="11">
    <source>
        <dbReference type="EMBL" id="KAJ3131795.1"/>
    </source>
</evidence>
<dbReference type="GO" id="GO:0016020">
    <property type="term" value="C:membrane"/>
    <property type="evidence" value="ECO:0007669"/>
    <property type="project" value="UniProtKB-SubCell"/>
</dbReference>
<dbReference type="Gene3D" id="1.20.1510.10">
    <property type="entry name" value="Cation efflux protein transmembrane domain"/>
    <property type="match status" value="1"/>
</dbReference>
<dbReference type="InterPro" id="IPR027469">
    <property type="entry name" value="Cation_efflux_TMD_sf"/>
</dbReference>
<feature type="transmembrane region" description="Helical" evidence="9">
    <location>
        <begin position="57"/>
        <end position="77"/>
    </location>
</feature>
<comment type="caution">
    <text evidence="11">The sequence shown here is derived from an EMBL/GenBank/DDBJ whole genome shotgun (WGS) entry which is preliminary data.</text>
</comment>
<dbReference type="Pfam" id="PF01545">
    <property type="entry name" value="Cation_efflux"/>
    <property type="match status" value="2"/>
</dbReference>
<keyword evidence="5 9" id="KW-1133">Transmembrane helix</keyword>
<dbReference type="GO" id="GO:0005385">
    <property type="term" value="F:zinc ion transmembrane transporter activity"/>
    <property type="evidence" value="ECO:0007669"/>
    <property type="project" value="InterPro"/>
</dbReference>
<feature type="transmembrane region" description="Helical" evidence="9">
    <location>
        <begin position="83"/>
        <end position="102"/>
    </location>
</feature>
<dbReference type="GO" id="GO:0006882">
    <property type="term" value="P:intracellular zinc ion homeostasis"/>
    <property type="evidence" value="ECO:0007669"/>
    <property type="project" value="InterPro"/>
</dbReference>
<dbReference type="NCBIfam" id="TIGR01297">
    <property type="entry name" value="CDF"/>
    <property type="match status" value="1"/>
</dbReference>
<feature type="transmembrane region" description="Helical" evidence="9">
    <location>
        <begin position="267"/>
        <end position="287"/>
    </location>
</feature>
<dbReference type="PANTHER" id="PTHR45755">
    <property type="match status" value="1"/>
</dbReference>
<dbReference type="AlphaFoldDB" id="A0AAD5XIP9"/>
<feature type="domain" description="Cation efflux protein transmembrane" evidence="10">
    <location>
        <begin position="57"/>
        <end position="136"/>
    </location>
</feature>
<keyword evidence="6" id="KW-0406">Ion transport</keyword>
<feature type="compositionally biased region" description="Low complexity" evidence="8">
    <location>
        <begin position="206"/>
        <end position="215"/>
    </location>
</feature>
<evidence type="ECO:0000313" key="12">
    <source>
        <dbReference type="Proteomes" id="UP001211907"/>
    </source>
</evidence>
<feature type="transmembrane region" description="Helical" evidence="9">
    <location>
        <begin position="146"/>
        <end position="164"/>
    </location>
</feature>
<comment type="subcellular location">
    <subcellularLocation>
        <location evidence="1">Membrane</location>
        <topology evidence="1">Multi-pass membrane protein</topology>
    </subcellularLocation>
</comment>
<reference evidence="11" key="1">
    <citation type="submission" date="2020-05" db="EMBL/GenBank/DDBJ databases">
        <title>Phylogenomic resolution of chytrid fungi.</title>
        <authorList>
            <person name="Stajich J.E."/>
            <person name="Amses K."/>
            <person name="Simmons R."/>
            <person name="Seto K."/>
            <person name="Myers J."/>
            <person name="Bonds A."/>
            <person name="Quandt C.A."/>
            <person name="Barry K."/>
            <person name="Liu P."/>
            <person name="Grigoriev I."/>
            <person name="Longcore J.E."/>
            <person name="James T.Y."/>
        </authorList>
    </citation>
    <scope>NUCLEOTIDE SEQUENCE</scope>
    <source>
        <strain evidence="11">JEL0513</strain>
    </source>
</reference>
<evidence type="ECO:0000256" key="6">
    <source>
        <dbReference type="ARBA" id="ARBA00023065"/>
    </source>
</evidence>
<gene>
    <name evidence="11" type="ORF">HK100_005983</name>
</gene>
<dbReference type="GO" id="GO:0005794">
    <property type="term" value="C:Golgi apparatus"/>
    <property type="evidence" value="ECO:0007669"/>
    <property type="project" value="TreeGrafter"/>
</dbReference>
<evidence type="ECO:0000256" key="1">
    <source>
        <dbReference type="ARBA" id="ARBA00004141"/>
    </source>
</evidence>
<comment type="similarity">
    <text evidence="2">Belongs to the cation diffusion facilitator (CDF) transporter (TC 2.A.4) family. SLC30A subfamily.</text>
</comment>
<dbReference type="InterPro" id="IPR002524">
    <property type="entry name" value="Cation_efflux"/>
</dbReference>
<keyword evidence="7 9" id="KW-0472">Membrane</keyword>
<name>A0AAD5XIP9_9FUNG</name>
<evidence type="ECO:0000256" key="2">
    <source>
        <dbReference type="ARBA" id="ARBA00008873"/>
    </source>
</evidence>
<dbReference type="InterPro" id="IPR045316">
    <property type="entry name" value="Msc2-like"/>
</dbReference>
<evidence type="ECO:0000256" key="4">
    <source>
        <dbReference type="ARBA" id="ARBA00022692"/>
    </source>
</evidence>
<keyword evidence="12" id="KW-1185">Reference proteome</keyword>
<feature type="transmembrane region" description="Helical" evidence="9">
    <location>
        <begin position="114"/>
        <end position="134"/>
    </location>
</feature>
<organism evidence="11 12">
    <name type="scientific">Physocladia obscura</name>
    <dbReference type="NCBI Taxonomy" id="109957"/>
    <lineage>
        <taxon>Eukaryota</taxon>
        <taxon>Fungi</taxon>
        <taxon>Fungi incertae sedis</taxon>
        <taxon>Chytridiomycota</taxon>
        <taxon>Chytridiomycota incertae sedis</taxon>
        <taxon>Chytridiomycetes</taxon>
        <taxon>Chytridiales</taxon>
        <taxon>Chytriomycetaceae</taxon>
        <taxon>Physocladia</taxon>
    </lineage>
</organism>
<evidence type="ECO:0000256" key="3">
    <source>
        <dbReference type="ARBA" id="ARBA00022448"/>
    </source>
</evidence>
<evidence type="ECO:0000256" key="5">
    <source>
        <dbReference type="ARBA" id="ARBA00022989"/>
    </source>
</evidence>
<protein>
    <recommendedName>
        <fullName evidence="10">Cation efflux protein transmembrane domain-containing protein</fullName>
    </recommendedName>
</protein>
<dbReference type="GO" id="GO:1904257">
    <property type="term" value="P:zinc ion import into Golgi lumen"/>
    <property type="evidence" value="ECO:0007669"/>
    <property type="project" value="TreeGrafter"/>
</dbReference>
<feature type="region of interest" description="Disordered" evidence="8">
    <location>
        <begin position="173"/>
        <end position="239"/>
    </location>
</feature>
<feature type="domain" description="Cation efflux protein transmembrane" evidence="10">
    <location>
        <begin position="138"/>
        <end position="324"/>
    </location>
</feature>
<evidence type="ECO:0000256" key="7">
    <source>
        <dbReference type="ARBA" id="ARBA00023136"/>
    </source>
</evidence>
<dbReference type="GO" id="GO:0031410">
    <property type="term" value="C:cytoplasmic vesicle"/>
    <property type="evidence" value="ECO:0007669"/>
    <property type="project" value="TreeGrafter"/>
</dbReference>
<accession>A0AAD5XIP9</accession>
<dbReference type="InterPro" id="IPR058533">
    <property type="entry name" value="Cation_efflux_TM"/>
</dbReference>
<evidence type="ECO:0000256" key="8">
    <source>
        <dbReference type="SAM" id="MobiDB-lite"/>
    </source>
</evidence>
<keyword evidence="3" id="KW-0813">Transport</keyword>
<dbReference type="PANTHER" id="PTHR45755:SF4">
    <property type="entry name" value="ZINC TRANSPORTER 7"/>
    <property type="match status" value="1"/>
</dbReference>
<dbReference type="EMBL" id="JADGJH010000278">
    <property type="protein sequence ID" value="KAJ3131795.1"/>
    <property type="molecule type" value="Genomic_DNA"/>
</dbReference>
<evidence type="ECO:0000259" key="10">
    <source>
        <dbReference type="Pfam" id="PF01545"/>
    </source>
</evidence>
<keyword evidence="4 9" id="KW-0812">Transmembrane</keyword>